<reference evidence="1 3" key="1">
    <citation type="submission" date="2016-10" db="EMBL/GenBank/DDBJ databases">
        <authorList>
            <person name="de Groot N.N."/>
        </authorList>
    </citation>
    <scope>NUCLEOTIDE SEQUENCE [LARGE SCALE GENOMIC DNA]</scope>
    <source>
        <strain evidence="1 3">CGMCC 4.1859</strain>
    </source>
</reference>
<organism evidence="1 3">
    <name type="scientific">Streptomyces griseoaurantiacus</name>
    <dbReference type="NCBI Taxonomy" id="68213"/>
    <lineage>
        <taxon>Bacteria</taxon>
        <taxon>Bacillati</taxon>
        <taxon>Actinomycetota</taxon>
        <taxon>Actinomycetes</taxon>
        <taxon>Kitasatosporales</taxon>
        <taxon>Streptomycetaceae</taxon>
        <taxon>Streptomyces</taxon>
        <taxon>Streptomyces aurantiacus group</taxon>
    </lineage>
</organism>
<evidence type="ECO:0000313" key="2">
    <source>
        <dbReference type="EMBL" id="WUR36555.1"/>
    </source>
</evidence>
<keyword evidence="4" id="KW-1185">Reference proteome</keyword>
<dbReference type="EMBL" id="CP108330">
    <property type="protein sequence ID" value="WUR36555.1"/>
    <property type="molecule type" value="Genomic_DNA"/>
</dbReference>
<evidence type="ECO:0000313" key="3">
    <source>
        <dbReference type="Proteomes" id="UP000198614"/>
    </source>
</evidence>
<accession>A0A1G7IKH0</accession>
<dbReference type="EMBL" id="FNAX01000006">
    <property type="protein sequence ID" value="SDF13232.1"/>
    <property type="molecule type" value="Genomic_DNA"/>
</dbReference>
<sequence>MPTAVLTDRQRTAVQAYVRLLHTVRAALDDPPGPDGGSARPPLVPPGVLAEAEQALAAAGLPGTDAEFFRLLSGWCAVLDPTGRGEAGHRSGDGG</sequence>
<gene>
    <name evidence="2" type="ORF">OHN36_04815</name>
    <name evidence="1" type="ORF">SAMN05216260_10676</name>
</gene>
<dbReference type="Proteomes" id="UP001432161">
    <property type="component" value="Chromosome"/>
</dbReference>
<name>A0A1G7IKH0_9ACTN</name>
<dbReference type="OrthoDB" id="4244294at2"/>
<evidence type="ECO:0000313" key="4">
    <source>
        <dbReference type="Proteomes" id="UP001432161"/>
    </source>
</evidence>
<protein>
    <submittedName>
        <fullName evidence="1">Uncharacterized protein</fullName>
    </submittedName>
</protein>
<dbReference type="Proteomes" id="UP000198614">
    <property type="component" value="Unassembled WGS sequence"/>
</dbReference>
<dbReference type="AlphaFoldDB" id="A0A1G7IKH0"/>
<reference evidence="2" key="2">
    <citation type="submission" date="2022-10" db="EMBL/GenBank/DDBJ databases">
        <title>The complete genomes of actinobacterial strains from the NBC collection.</title>
        <authorList>
            <person name="Joergensen T.S."/>
            <person name="Alvarez Arevalo M."/>
            <person name="Sterndorff E.B."/>
            <person name="Faurdal D."/>
            <person name="Vuksanovic O."/>
            <person name="Mourched A.-S."/>
            <person name="Charusanti P."/>
            <person name="Shaw S."/>
            <person name="Blin K."/>
            <person name="Weber T."/>
        </authorList>
    </citation>
    <scope>NUCLEOTIDE SEQUENCE</scope>
    <source>
        <strain evidence="2">NBC_00489</strain>
    </source>
</reference>
<evidence type="ECO:0000313" key="1">
    <source>
        <dbReference type="EMBL" id="SDF13232.1"/>
    </source>
</evidence>
<proteinExistence type="predicted"/>